<evidence type="ECO:0000313" key="9">
    <source>
        <dbReference type="EMBL" id="MEQ3362720.1"/>
    </source>
</evidence>
<proteinExistence type="inferred from homology"/>
<keyword evidence="6 8" id="KW-1133">Transmembrane helix</keyword>
<evidence type="ECO:0000313" key="10">
    <source>
        <dbReference type="Proteomes" id="UP001487305"/>
    </source>
</evidence>
<evidence type="ECO:0000256" key="2">
    <source>
        <dbReference type="ARBA" id="ARBA00006739"/>
    </source>
</evidence>
<evidence type="ECO:0000256" key="6">
    <source>
        <dbReference type="ARBA" id="ARBA00022989"/>
    </source>
</evidence>
<accession>A0ABV1JCY8</accession>
<evidence type="ECO:0000256" key="3">
    <source>
        <dbReference type="ARBA" id="ARBA00022676"/>
    </source>
</evidence>
<evidence type="ECO:0000256" key="1">
    <source>
        <dbReference type="ARBA" id="ARBA00004141"/>
    </source>
</evidence>
<organism evidence="9 10">
    <name type="scientific">Raoultibacter massiliensis</name>
    <dbReference type="NCBI Taxonomy" id="1852371"/>
    <lineage>
        <taxon>Bacteria</taxon>
        <taxon>Bacillati</taxon>
        <taxon>Actinomycetota</taxon>
        <taxon>Coriobacteriia</taxon>
        <taxon>Eggerthellales</taxon>
        <taxon>Eggerthellaceae</taxon>
        <taxon>Raoultibacter</taxon>
    </lineage>
</organism>
<dbReference type="RefSeq" id="WP_349227355.1">
    <property type="nucleotide sequence ID" value="NZ_JBBNOP010000005.1"/>
</dbReference>
<keyword evidence="7 8" id="KW-0472">Membrane</keyword>
<evidence type="ECO:0000256" key="8">
    <source>
        <dbReference type="SAM" id="Phobius"/>
    </source>
</evidence>
<comment type="subcellular location">
    <subcellularLocation>
        <location evidence="1">Membrane</location>
        <topology evidence="1">Multi-pass membrane protein</topology>
    </subcellularLocation>
</comment>
<evidence type="ECO:0000256" key="5">
    <source>
        <dbReference type="ARBA" id="ARBA00022692"/>
    </source>
</evidence>
<name>A0ABV1JCY8_9ACTN</name>
<comment type="similarity">
    <text evidence="2">Belongs to the glycosyltransferase 2 family.</text>
</comment>
<keyword evidence="3" id="KW-0328">Glycosyltransferase</keyword>
<evidence type="ECO:0000256" key="7">
    <source>
        <dbReference type="ARBA" id="ARBA00023136"/>
    </source>
</evidence>
<gene>
    <name evidence="9" type="ORF">AAA083_07005</name>
</gene>
<dbReference type="Proteomes" id="UP001487305">
    <property type="component" value="Unassembled WGS sequence"/>
</dbReference>
<keyword evidence="10" id="KW-1185">Reference proteome</keyword>
<evidence type="ECO:0000256" key="4">
    <source>
        <dbReference type="ARBA" id="ARBA00022679"/>
    </source>
</evidence>
<comment type="caution">
    <text evidence="9">The sequence shown here is derived from an EMBL/GenBank/DDBJ whole genome shotgun (WGS) entry which is preliminary data.</text>
</comment>
<dbReference type="InterPro" id="IPR050256">
    <property type="entry name" value="Glycosyltransferase_2"/>
</dbReference>
<sequence>MLSLVLFVYFIVQYALGNTVAGWSSLIVSVWFLGGLMLLSLGIVGQYVGKIYLEVKHRPRYIVEDVVE</sequence>
<dbReference type="EMBL" id="JBBNOP010000005">
    <property type="protein sequence ID" value="MEQ3362720.1"/>
    <property type="molecule type" value="Genomic_DNA"/>
</dbReference>
<feature type="transmembrane region" description="Helical" evidence="8">
    <location>
        <begin position="27"/>
        <end position="48"/>
    </location>
</feature>
<dbReference type="PANTHER" id="PTHR48090:SF1">
    <property type="entry name" value="PROPHAGE BACTOPRENOL GLUCOSYL TRANSFERASE HOMOLOG"/>
    <property type="match status" value="1"/>
</dbReference>
<evidence type="ECO:0008006" key="11">
    <source>
        <dbReference type="Google" id="ProtNLM"/>
    </source>
</evidence>
<protein>
    <recommendedName>
        <fullName evidence="11">Glycosyltransferase</fullName>
    </recommendedName>
</protein>
<keyword evidence="5 8" id="KW-0812">Transmembrane</keyword>
<keyword evidence="4" id="KW-0808">Transferase</keyword>
<reference evidence="9 10" key="1">
    <citation type="submission" date="2024-04" db="EMBL/GenBank/DDBJ databases">
        <title>Human intestinal bacterial collection.</title>
        <authorList>
            <person name="Pauvert C."/>
            <person name="Hitch T.C.A."/>
            <person name="Clavel T."/>
        </authorList>
    </citation>
    <scope>NUCLEOTIDE SEQUENCE [LARGE SCALE GENOMIC DNA]</scope>
    <source>
        <strain evidence="9 10">CLA-KB-H42</strain>
    </source>
</reference>
<dbReference type="PANTHER" id="PTHR48090">
    <property type="entry name" value="UNDECAPRENYL-PHOSPHATE 4-DEOXY-4-FORMAMIDO-L-ARABINOSE TRANSFERASE-RELATED"/>
    <property type="match status" value="1"/>
</dbReference>